<keyword evidence="2" id="KW-1185">Reference proteome</keyword>
<protein>
    <submittedName>
        <fullName evidence="1">Uncharacterized protein</fullName>
    </submittedName>
</protein>
<evidence type="ECO:0000313" key="2">
    <source>
        <dbReference type="Proteomes" id="UP000193355"/>
    </source>
</evidence>
<organism evidence="1 2">
    <name type="scientific">Dethiosulfovibrio salsuginis</name>
    <dbReference type="NCBI Taxonomy" id="561720"/>
    <lineage>
        <taxon>Bacteria</taxon>
        <taxon>Thermotogati</taxon>
        <taxon>Synergistota</taxon>
        <taxon>Synergistia</taxon>
        <taxon>Synergistales</taxon>
        <taxon>Dethiosulfovibrionaceae</taxon>
        <taxon>Dethiosulfovibrio</taxon>
    </lineage>
</organism>
<reference evidence="2" key="1">
    <citation type="submission" date="2017-04" db="EMBL/GenBank/DDBJ databases">
        <authorList>
            <person name="Varghese N."/>
            <person name="Submissions S."/>
        </authorList>
    </citation>
    <scope>NUCLEOTIDE SEQUENCE [LARGE SCALE GENOMIC DNA]</scope>
    <source>
        <strain evidence="2">USBA 82</strain>
    </source>
</reference>
<dbReference type="AlphaFoldDB" id="A0A1X7KXB8"/>
<sequence>MARKRPSLRNYLIEGDQVRDIQPVIEAPAAELPVQSFAEEMLSSFPTESLDFSLWGLVVASHLMVLKEGRITLSVLKEGFPSIKDDDFNAVLDRALSSQLISLGEDGIIRINPVSRWDIAGSDGVDIEWVDDLVSMMTENDRDMWLSLLSDASLKPLSLDEVKDLFEKSDLQSDQFFMMRRRGDSLLPITRSSQIRLPLESVIMWSEKGDSIVFFGETS</sequence>
<dbReference type="EMBL" id="FXBB01000039">
    <property type="protein sequence ID" value="SMG46080.1"/>
    <property type="molecule type" value="Genomic_DNA"/>
</dbReference>
<name>A0A1X7KXB8_9BACT</name>
<dbReference type="STRING" id="561720.SAMN06275492_13912"/>
<evidence type="ECO:0000313" key="1">
    <source>
        <dbReference type="EMBL" id="SMG46080.1"/>
    </source>
</evidence>
<proteinExistence type="predicted"/>
<gene>
    <name evidence="1" type="ORF">SAMN06275492_13912</name>
</gene>
<dbReference type="RefSeq" id="WP_085545447.1">
    <property type="nucleotide sequence ID" value="NZ_FXBB01000039.1"/>
</dbReference>
<accession>A0A1X7KXB8</accession>
<dbReference type="Proteomes" id="UP000193355">
    <property type="component" value="Unassembled WGS sequence"/>
</dbReference>